<gene>
    <name evidence="2" type="ORF">MACH26_37660</name>
</gene>
<dbReference type="EMBL" id="AP027272">
    <property type="protein sequence ID" value="BDX08245.1"/>
    <property type="molecule type" value="Genomic_DNA"/>
</dbReference>
<sequence length="159" mass="17558">MKTQKPMLSLLLTGSLALSAVMQHAQAKAEVLQPTLAAKSQTTNKAGSSKELMVSADFDYKTSQKVMLDVTVTNDLKQPEAGVLLKVYAVENPKMLQGVKRPLKVTLLTVLRTDSNGAVQREIEIPAHYRDLQIEKLTLSHNNVKDITYKGQERIVLSL</sequence>
<keyword evidence="3" id="KW-1185">Reference proteome</keyword>
<dbReference type="RefSeq" id="WP_338294319.1">
    <property type="nucleotide sequence ID" value="NZ_AP027272.1"/>
</dbReference>
<dbReference type="KEGG" id="pmaw:MACH26_37660"/>
<feature type="chain" id="PRO_5041312892" evidence="1">
    <location>
        <begin position="28"/>
        <end position="159"/>
    </location>
</feature>
<evidence type="ECO:0000256" key="1">
    <source>
        <dbReference type="SAM" id="SignalP"/>
    </source>
</evidence>
<dbReference type="Proteomes" id="UP001333710">
    <property type="component" value="Chromosome"/>
</dbReference>
<feature type="signal peptide" evidence="1">
    <location>
        <begin position="1"/>
        <end position="27"/>
    </location>
</feature>
<organism evidence="2 3">
    <name type="scientific">Planctobacterium marinum</name>
    <dbReference type="NCBI Taxonomy" id="1631968"/>
    <lineage>
        <taxon>Bacteria</taxon>
        <taxon>Pseudomonadati</taxon>
        <taxon>Pseudomonadota</taxon>
        <taxon>Gammaproteobacteria</taxon>
        <taxon>Alteromonadales</taxon>
        <taxon>Alteromonadaceae</taxon>
        <taxon>Planctobacterium</taxon>
    </lineage>
</organism>
<name>A0AA48I0Z9_9ALTE</name>
<reference evidence="2" key="1">
    <citation type="submission" date="2023-01" db="EMBL/GenBank/DDBJ databases">
        <title>Complete genome sequence of Planctobacterium marinum strain Dej080120_11.</title>
        <authorList>
            <person name="Ueki S."/>
            <person name="Maruyama F."/>
        </authorList>
    </citation>
    <scope>NUCLEOTIDE SEQUENCE</scope>
    <source>
        <strain evidence="2">Dej080120_11</strain>
    </source>
</reference>
<evidence type="ECO:0000313" key="2">
    <source>
        <dbReference type="EMBL" id="BDX08245.1"/>
    </source>
</evidence>
<protein>
    <submittedName>
        <fullName evidence="2">Uncharacterized protein</fullName>
    </submittedName>
</protein>
<accession>A0AA48I0Z9</accession>
<keyword evidence="1" id="KW-0732">Signal</keyword>
<dbReference type="AlphaFoldDB" id="A0AA48I0Z9"/>
<evidence type="ECO:0000313" key="3">
    <source>
        <dbReference type="Proteomes" id="UP001333710"/>
    </source>
</evidence>
<proteinExistence type="predicted"/>